<dbReference type="PANTHER" id="PTHR42877">
    <property type="entry name" value="L-ORNITHINE N(5)-MONOOXYGENASE-RELATED"/>
    <property type="match status" value="1"/>
</dbReference>
<evidence type="ECO:0000313" key="6">
    <source>
        <dbReference type="EMBL" id="KAK1768345.1"/>
    </source>
</evidence>
<dbReference type="InterPro" id="IPR051209">
    <property type="entry name" value="FAD-bind_Monooxygenase_sf"/>
</dbReference>
<dbReference type="SUPFAM" id="SSF51905">
    <property type="entry name" value="FAD/NAD(P)-binding domain"/>
    <property type="match status" value="3"/>
</dbReference>
<dbReference type="InterPro" id="IPR020946">
    <property type="entry name" value="Flavin_mOase-like"/>
</dbReference>
<feature type="region of interest" description="Disordered" evidence="5">
    <location>
        <begin position="1"/>
        <end position="26"/>
    </location>
</feature>
<comment type="caution">
    <text evidence="6">The sequence shown here is derived from an EMBL/GenBank/DDBJ whole genome shotgun (WGS) entry which is preliminary data.</text>
</comment>
<accession>A0AAJ0FPP4</accession>
<comment type="similarity">
    <text evidence="1">Belongs to the FAD-binding monooxygenase family.</text>
</comment>
<keyword evidence="2" id="KW-0285">Flavoprotein</keyword>
<dbReference type="GeneID" id="85307692"/>
<organism evidence="6 7">
    <name type="scientific">Phialemonium atrogriseum</name>
    <dbReference type="NCBI Taxonomy" id="1093897"/>
    <lineage>
        <taxon>Eukaryota</taxon>
        <taxon>Fungi</taxon>
        <taxon>Dikarya</taxon>
        <taxon>Ascomycota</taxon>
        <taxon>Pezizomycotina</taxon>
        <taxon>Sordariomycetes</taxon>
        <taxon>Sordariomycetidae</taxon>
        <taxon>Cephalothecales</taxon>
        <taxon>Cephalothecaceae</taxon>
        <taxon>Phialemonium</taxon>
    </lineage>
</organism>
<evidence type="ECO:0000256" key="2">
    <source>
        <dbReference type="ARBA" id="ARBA00022630"/>
    </source>
</evidence>
<dbReference type="RefSeq" id="XP_060284558.1">
    <property type="nucleotide sequence ID" value="XM_060424505.1"/>
</dbReference>
<dbReference type="Proteomes" id="UP001244011">
    <property type="component" value="Unassembled WGS sequence"/>
</dbReference>
<evidence type="ECO:0000256" key="1">
    <source>
        <dbReference type="ARBA" id="ARBA00010139"/>
    </source>
</evidence>
<keyword evidence="4" id="KW-0560">Oxidoreductase</keyword>
<dbReference type="AlphaFoldDB" id="A0AAJ0FPP4"/>
<name>A0AAJ0FPP4_9PEZI</name>
<dbReference type="GO" id="GO:0050661">
    <property type="term" value="F:NADP binding"/>
    <property type="evidence" value="ECO:0007669"/>
    <property type="project" value="InterPro"/>
</dbReference>
<dbReference type="PANTHER" id="PTHR42877:SF12">
    <property type="entry name" value="MONOOXYGENASE"/>
    <property type="match status" value="1"/>
</dbReference>
<dbReference type="GO" id="GO:0050660">
    <property type="term" value="F:flavin adenine dinucleotide binding"/>
    <property type="evidence" value="ECO:0007669"/>
    <property type="project" value="InterPro"/>
</dbReference>
<keyword evidence="3" id="KW-0274">FAD</keyword>
<gene>
    <name evidence="6" type="ORF">QBC33DRAFT_449138</name>
</gene>
<evidence type="ECO:0000313" key="7">
    <source>
        <dbReference type="Proteomes" id="UP001244011"/>
    </source>
</evidence>
<protein>
    <submittedName>
        <fullName evidence="6">FAD/NAD(P)-binding domain-containing protein</fullName>
    </submittedName>
</protein>
<keyword evidence="7" id="KW-1185">Reference proteome</keyword>
<dbReference type="GO" id="GO:0004499">
    <property type="term" value="F:N,N-dimethylaniline monooxygenase activity"/>
    <property type="evidence" value="ECO:0007669"/>
    <property type="project" value="InterPro"/>
</dbReference>
<evidence type="ECO:0000256" key="4">
    <source>
        <dbReference type="ARBA" id="ARBA00023002"/>
    </source>
</evidence>
<dbReference type="EMBL" id="MU839005">
    <property type="protein sequence ID" value="KAK1768345.1"/>
    <property type="molecule type" value="Genomic_DNA"/>
</dbReference>
<evidence type="ECO:0000256" key="3">
    <source>
        <dbReference type="ARBA" id="ARBA00022827"/>
    </source>
</evidence>
<evidence type="ECO:0000256" key="5">
    <source>
        <dbReference type="SAM" id="MobiDB-lite"/>
    </source>
</evidence>
<sequence length="589" mass="66340">MPQDQTVQISPFPGGHEPQLDKAPEGTSAYQVDEKPIGSGRRIRIVGIGAGASGINMIRTLRLNLSDYELVIYEKNEDVGGTWFENRYPGCRCDVPSHSYQFSWRPNHEWTNFFSPAKEIRNYLCRVCDEEGMRDTIKTNHRVTAAKWNESQGSWELRVHNSETDQEFVDHANFLVDGTGILNNWAWPDVPDLHTFKGQLIHTARWPEEFDPTGKTVALIGNGSTGVQLLPEIQPGVEKLYHIVRTPTWVVPPRIQTMIFTGKAKDVLSRIDLDDKENFSQETIEKFKADPVFYRAFVKGIEEEINGTFPTMLKDGPVQKFAREKVVEYMTAMLGQDDKLCKALIPTFPLGCRRITPAPGYLQALTKPNVEIVTEGMKRIVPEGIELESGQVIKVDAIICATGFNLSFRPRFPLVGRQGNLQDIWDKQLPKAYMSCAVAGLPNYFTFLGPNAPIGHGSVFTLSEHIAKYITGIIKKCQVESIKAIAPSQAAIDDYFEHITAFMPRTVWASSCRSWFKGGKADGPVVALHPGSRIHFFHMLERFRGEDWEYVYDSASQNRFRYLGNGLSTKELDPTVDSTWYLESPAAAL</sequence>
<proteinExistence type="inferred from homology"/>
<reference evidence="6" key="1">
    <citation type="submission" date="2023-06" db="EMBL/GenBank/DDBJ databases">
        <title>Genome-scale phylogeny and comparative genomics of the fungal order Sordariales.</title>
        <authorList>
            <consortium name="Lawrence Berkeley National Laboratory"/>
            <person name="Hensen N."/>
            <person name="Bonometti L."/>
            <person name="Westerberg I."/>
            <person name="Brannstrom I.O."/>
            <person name="Guillou S."/>
            <person name="Cros-Aarteil S."/>
            <person name="Calhoun S."/>
            <person name="Haridas S."/>
            <person name="Kuo A."/>
            <person name="Mondo S."/>
            <person name="Pangilinan J."/>
            <person name="Riley R."/>
            <person name="Labutti K."/>
            <person name="Andreopoulos B."/>
            <person name="Lipzen A."/>
            <person name="Chen C."/>
            <person name="Yanf M."/>
            <person name="Daum C."/>
            <person name="Ng V."/>
            <person name="Clum A."/>
            <person name="Steindorff A."/>
            <person name="Ohm R."/>
            <person name="Martin F."/>
            <person name="Silar P."/>
            <person name="Natvig D."/>
            <person name="Lalanne C."/>
            <person name="Gautier V."/>
            <person name="Ament-Velasquez S.L."/>
            <person name="Kruys A."/>
            <person name="Hutchinson M.I."/>
            <person name="Powell A.J."/>
            <person name="Barry K."/>
            <person name="Miller A.N."/>
            <person name="Grigoriev I.V."/>
            <person name="Debuchy R."/>
            <person name="Gladieux P."/>
            <person name="Thoren M.H."/>
            <person name="Johannesson H."/>
        </authorList>
    </citation>
    <scope>NUCLEOTIDE SEQUENCE</scope>
    <source>
        <strain evidence="6">8032-3</strain>
    </source>
</reference>
<dbReference type="Gene3D" id="3.50.50.60">
    <property type="entry name" value="FAD/NAD(P)-binding domain"/>
    <property type="match status" value="2"/>
</dbReference>
<dbReference type="Pfam" id="PF00743">
    <property type="entry name" value="FMO-like"/>
    <property type="match status" value="1"/>
</dbReference>
<dbReference type="InterPro" id="IPR036188">
    <property type="entry name" value="FAD/NAD-bd_sf"/>
</dbReference>